<proteinExistence type="predicted"/>
<evidence type="ECO:0000313" key="4">
    <source>
        <dbReference type="EMBL" id="KYO42813.1"/>
    </source>
</evidence>
<dbReference type="InterPro" id="IPR027806">
    <property type="entry name" value="HARBI1_dom"/>
</dbReference>
<dbReference type="AlphaFoldDB" id="A0A151P1B2"/>
<keyword evidence="5" id="KW-1185">Reference proteome</keyword>
<evidence type="ECO:0000313" key="5">
    <source>
        <dbReference type="Proteomes" id="UP000050525"/>
    </source>
</evidence>
<dbReference type="Pfam" id="PF13359">
    <property type="entry name" value="DDE_Tnp_4"/>
    <property type="match status" value="1"/>
</dbReference>
<keyword evidence="2" id="KW-0479">Metal-binding</keyword>
<organism evidence="4 5">
    <name type="scientific">Alligator mississippiensis</name>
    <name type="common">American alligator</name>
    <dbReference type="NCBI Taxonomy" id="8496"/>
    <lineage>
        <taxon>Eukaryota</taxon>
        <taxon>Metazoa</taxon>
        <taxon>Chordata</taxon>
        <taxon>Craniata</taxon>
        <taxon>Vertebrata</taxon>
        <taxon>Euteleostomi</taxon>
        <taxon>Archelosauria</taxon>
        <taxon>Archosauria</taxon>
        <taxon>Crocodylia</taxon>
        <taxon>Alligatoridae</taxon>
        <taxon>Alligatorinae</taxon>
        <taxon>Alligator</taxon>
    </lineage>
</organism>
<comment type="caution">
    <text evidence="4">The sequence shown here is derived from an EMBL/GenBank/DDBJ whole genome shotgun (WGS) entry which is preliminary data.</text>
</comment>
<evidence type="ECO:0000256" key="1">
    <source>
        <dbReference type="ARBA" id="ARBA00001968"/>
    </source>
</evidence>
<protein>
    <recommendedName>
        <fullName evidence="3">DDE Tnp4 domain-containing protein</fullName>
    </recommendedName>
</protein>
<feature type="domain" description="DDE Tnp4" evidence="3">
    <location>
        <begin position="50"/>
        <end position="114"/>
    </location>
</feature>
<comment type="cofactor">
    <cofactor evidence="1">
        <name>a divalent metal cation</name>
        <dbReference type="ChEBI" id="CHEBI:60240"/>
    </cofactor>
</comment>
<gene>
    <name evidence="4" type="ORF">Y1Q_0016195</name>
</gene>
<dbReference type="EMBL" id="AKHW03001351">
    <property type="protein sequence ID" value="KYO42813.1"/>
    <property type="molecule type" value="Genomic_DNA"/>
</dbReference>
<dbReference type="Proteomes" id="UP000050525">
    <property type="component" value="Unassembled WGS sequence"/>
</dbReference>
<name>A0A151P1B2_ALLMI</name>
<reference evidence="4 5" key="1">
    <citation type="journal article" date="2012" name="Genome Biol.">
        <title>Sequencing three crocodilian genomes to illuminate the evolution of archosaurs and amniotes.</title>
        <authorList>
            <person name="St John J.A."/>
            <person name="Braun E.L."/>
            <person name="Isberg S.R."/>
            <person name="Miles L.G."/>
            <person name="Chong A.Y."/>
            <person name="Gongora J."/>
            <person name="Dalzell P."/>
            <person name="Moran C."/>
            <person name="Bed'hom B."/>
            <person name="Abzhanov A."/>
            <person name="Burgess S.C."/>
            <person name="Cooksey A.M."/>
            <person name="Castoe T.A."/>
            <person name="Crawford N.G."/>
            <person name="Densmore L.D."/>
            <person name="Drew J.C."/>
            <person name="Edwards S.V."/>
            <person name="Faircloth B.C."/>
            <person name="Fujita M.K."/>
            <person name="Greenwold M.J."/>
            <person name="Hoffmann F.G."/>
            <person name="Howard J.M."/>
            <person name="Iguchi T."/>
            <person name="Janes D.E."/>
            <person name="Khan S.Y."/>
            <person name="Kohno S."/>
            <person name="de Koning A.J."/>
            <person name="Lance S.L."/>
            <person name="McCarthy F.M."/>
            <person name="McCormack J.E."/>
            <person name="Merchant M.E."/>
            <person name="Peterson D.G."/>
            <person name="Pollock D.D."/>
            <person name="Pourmand N."/>
            <person name="Raney B.J."/>
            <person name="Roessler K.A."/>
            <person name="Sanford J.R."/>
            <person name="Sawyer R.H."/>
            <person name="Schmidt C.J."/>
            <person name="Triplett E.W."/>
            <person name="Tuberville T.D."/>
            <person name="Venegas-Anaya M."/>
            <person name="Howard J.T."/>
            <person name="Jarvis E.D."/>
            <person name="Guillette L.J.Jr."/>
            <person name="Glenn T.C."/>
            <person name="Green R.E."/>
            <person name="Ray D.A."/>
        </authorList>
    </citation>
    <scope>NUCLEOTIDE SEQUENCE [LARGE SCALE GENOMIC DNA]</scope>
    <source>
        <strain evidence="4">KSC_2009_1</strain>
    </source>
</reference>
<dbReference type="GO" id="GO:0046872">
    <property type="term" value="F:metal ion binding"/>
    <property type="evidence" value="ECO:0007669"/>
    <property type="project" value="UniProtKB-KW"/>
</dbReference>
<evidence type="ECO:0000259" key="3">
    <source>
        <dbReference type="Pfam" id="PF13359"/>
    </source>
</evidence>
<sequence length="160" mass="17679">MWLPLPADTSLAITLMKLATSASLQYIGHLFGVGKATTGEAMLECIRASDRTHSPITFPYHGDCLYYSWRGFNSMEFQAVVDYKGAFMYVSACWVGSIHDACIFQKSSLPGLMECGKFMLGMLDLQLDAVAILPLLFRDPAYHPSHVAIHWPPEPPPGPL</sequence>
<evidence type="ECO:0000256" key="2">
    <source>
        <dbReference type="ARBA" id="ARBA00022723"/>
    </source>
</evidence>
<accession>A0A151P1B2</accession>